<evidence type="ECO:0000256" key="1">
    <source>
        <dbReference type="ARBA" id="ARBA00005234"/>
    </source>
</evidence>
<proteinExistence type="inferred from homology"/>
<evidence type="ECO:0000313" key="7">
    <source>
        <dbReference type="Proteomes" id="UP000230233"/>
    </source>
</evidence>
<sequence length="480" mass="55039">MGDNIRPKRLRNIMQYFDLPEDDVDDDPFWEPSSYLSKKTKTSQQRIPASNGTKKEVSTNDELTKKEETTEDGLVIPSDSNSNSDAKDSNSRTDEKVKFKTAKRNKYVKGSTRLKLMQEFDKQQFITKNEANRISKKLNIGLKGRAIYKFYANTRQNALEKYKLGLTAELPCQMAKIENFFKNCSDPTEEEWQSCKEDVKVDTYQLNSHFLALYNWESKLGRPVLQRTSNDRRHLLSTVEKNDVIVDNEHRPCALGPAVSFIPDSGAPDGFDLAWNQIYTEELNALTSANEELFMRTVFLLMHHSVARYNQNQGEDGKIGLIPIEWSTRILVDGKCEETDLKNNTFFWSLDINICLLPFHFNDHYILVKLNISANKADLYDSLPAGKENPKIPGKIKKAVWIIANALGMNEPRIRRQLCNFQKDSHSCGVFAVANCEEICGLKRTNLSSSRELNEKREKFKEQILNALKSGEYYMDPDAV</sequence>
<evidence type="ECO:0000256" key="2">
    <source>
        <dbReference type="ARBA" id="ARBA00022670"/>
    </source>
</evidence>
<name>A0A2G5SK62_9PELO</name>
<dbReference type="GO" id="GO:0008234">
    <property type="term" value="F:cysteine-type peptidase activity"/>
    <property type="evidence" value="ECO:0007669"/>
    <property type="project" value="InterPro"/>
</dbReference>
<keyword evidence="2" id="KW-0645">Protease</keyword>
<protein>
    <recommendedName>
        <fullName evidence="5">Ubiquitin-like protease family profile domain-containing protein</fullName>
    </recommendedName>
</protein>
<evidence type="ECO:0000259" key="5">
    <source>
        <dbReference type="Pfam" id="PF02902"/>
    </source>
</evidence>
<evidence type="ECO:0000256" key="3">
    <source>
        <dbReference type="ARBA" id="ARBA00022801"/>
    </source>
</evidence>
<feature type="domain" description="Ubiquitin-like protease family profile" evidence="5">
    <location>
        <begin position="347"/>
        <end position="440"/>
    </location>
</feature>
<dbReference type="AlphaFoldDB" id="A0A2G5SK62"/>
<feature type="compositionally biased region" description="Polar residues" evidence="4">
    <location>
        <begin position="34"/>
        <end position="52"/>
    </location>
</feature>
<dbReference type="InterPro" id="IPR003653">
    <property type="entry name" value="Peptidase_C48_C"/>
</dbReference>
<evidence type="ECO:0000313" key="6">
    <source>
        <dbReference type="EMBL" id="PIC15494.1"/>
    </source>
</evidence>
<dbReference type="EMBL" id="PDUG01000006">
    <property type="protein sequence ID" value="PIC15494.1"/>
    <property type="molecule type" value="Genomic_DNA"/>
</dbReference>
<keyword evidence="3" id="KW-0378">Hydrolase</keyword>
<dbReference type="Pfam" id="PF02902">
    <property type="entry name" value="Peptidase_C48"/>
    <property type="match status" value="1"/>
</dbReference>
<organism evidence="6 7">
    <name type="scientific">Caenorhabditis nigoni</name>
    <dbReference type="NCBI Taxonomy" id="1611254"/>
    <lineage>
        <taxon>Eukaryota</taxon>
        <taxon>Metazoa</taxon>
        <taxon>Ecdysozoa</taxon>
        <taxon>Nematoda</taxon>
        <taxon>Chromadorea</taxon>
        <taxon>Rhabditida</taxon>
        <taxon>Rhabditina</taxon>
        <taxon>Rhabditomorpha</taxon>
        <taxon>Rhabditoidea</taxon>
        <taxon>Rhabditidae</taxon>
        <taxon>Peloderinae</taxon>
        <taxon>Caenorhabditis</taxon>
    </lineage>
</organism>
<accession>A0A2G5SK62</accession>
<dbReference type="GO" id="GO:0006508">
    <property type="term" value="P:proteolysis"/>
    <property type="evidence" value="ECO:0007669"/>
    <property type="project" value="UniProtKB-KW"/>
</dbReference>
<feature type="region of interest" description="Disordered" evidence="4">
    <location>
        <begin position="18"/>
        <end position="97"/>
    </location>
</feature>
<feature type="compositionally biased region" description="Basic and acidic residues" evidence="4">
    <location>
        <begin position="85"/>
        <end position="97"/>
    </location>
</feature>
<evidence type="ECO:0000256" key="4">
    <source>
        <dbReference type="SAM" id="MobiDB-lite"/>
    </source>
</evidence>
<dbReference type="InterPro" id="IPR038765">
    <property type="entry name" value="Papain-like_cys_pep_sf"/>
</dbReference>
<gene>
    <name evidence="6" type="primary">Cnig_chr_X.g22446</name>
    <name evidence="6" type="ORF">B9Z55_022446</name>
</gene>
<dbReference type="Proteomes" id="UP000230233">
    <property type="component" value="Chromosome X"/>
</dbReference>
<feature type="compositionally biased region" description="Basic and acidic residues" evidence="4">
    <location>
        <begin position="53"/>
        <end position="68"/>
    </location>
</feature>
<dbReference type="OrthoDB" id="5880325at2759"/>
<feature type="compositionally biased region" description="Acidic residues" evidence="4">
    <location>
        <begin position="19"/>
        <end position="29"/>
    </location>
</feature>
<dbReference type="SUPFAM" id="SSF54001">
    <property type="entry name" value="Cysteine proteinases"/>
    <property type="match status" value="1"/>
</dbReference>
<dbReference type="STRING" id="1611254.A0A2G5SK62"/>
<comment type="similarity">
    <text evidence="1">Belongs to the peptidase C48 family.</text>
</comment>
<keyword evidence="7" id="KW-1185">Reference proteome</keyword>
<comment type="caution">
    <text evidence="6">The sequence shown here is derived from an EMBL/GenBank/DDBJ whole genome shotgun (WGS) entry which is preliminary data.</text>
</comment>
<dbReference type="Gene3D" id="3.40.395.10">
    <property type="entry name" value="Adenoviral Proteinase, Chain A"/>
    <property type="match status" value="1"/>
</dbReference>
<reference evidence="7" key="1">
    <citation type="submission" date="2017-10" db="EMBL/GenBank/DDBJ databases">
        <title>Rapid genome shrinkage in a self-fertile nematode reveals novel sperm competition proteins.</title>
        <authorList>
            <person name="Yin D."/>
            <person name="Schwarz E.M."/>
            <person name="Thomas C.G."/>
            <person name="Felde R.L."/>
            <person name="Korf I.F."/>
            <person name="Cutter A.D."/>
            <person name="Schartner C.M."/>
            <person name="Ralston E.J."/>
            <person name="Meyer B.J."/>
            <person name="Haag E.S."/>
        </authorList>
    </citation>
    <scope>NUCLEOTIDE SEQUENCE [LARGE SCALE GENOMIC DNA]</scope>
    <source>
        <strain evidence="7">JU1422</strain>
    </source>
</reference>